<dbReference type="InterPro" id="IPR012094">
    <property type="entry name" value="tRNA_Ile_lys_synt"/>
</dbReference>
<dbReference type="InterPro" id="IPR012795">
    <property type="entry name" value="tRNA_Ile_lys_synt_N"/>
</dbReference>
<evidence type="ECO:0000313" key="9">
    <source>
        <dbReference type="Proteomes" id="UP000199441"/>
    </source>
</evidence>
<dbReference type="SUPFAM" id="SSF52402">
    <property type="entry name" value="Adenine nucleotide alpha hydrolases-like"/>
    <property type="match status" value="1"/>
</dbReference>
<dbReference type="RefSeq" id="WP_089943545.1">
    <property type="nucleotide sequence ID" value="NZ_FNOI01000001.1"/>
</dbReference>
<evidence type="ECO:0000256" key="3">
    <source>
        <dbReference type="ARBA" id="ARBA00022741"/>
    </source>
</evidence>
<evidence type="ECO:0000256" key="5">
    <source>
        <dbReference type="ARBA" id="ARBA00048539"/>
    </source>
</evidence>
<keyword evidence="1 6" id="KW-0436">Ligase</keyword>
<dbReference type="CDD" id="cd01992">
    <property type="entry name" value="TilS_N"/>
    <property type="match status" value="1"/>
</dbReference>
<dbReference type="Pfam" id="PF01171">
    <property type="entry name" value="ATP_bind_3"/>
    <property type="match status" value="1"/>
</dbReference>
<dbReference type="OrthoDB" id="9807403at2"/>
<reference evidence="9" key="1">
    <citation type="submission" date="2016-10" db="EMBL/GenBank/DDBJ databases">
        <authorList>
            <person name="Varghese N."/>
            <person name="Submissions S."/>
        </authorList>
    </citation>
    <scope>NUCLEOTIDE SEQUENCE [LARGE SCALE GENOMIC DNA]</scope>
    <source>
        <strain evidence="9">DSM 26922</strain>
    </source>
</reference>
<gene>
    <name evidence="6" type="primary">tilS</name>
    <name evidence="8" type="ORF">SAMN04488001_0376</name>
</gene>
<dbReference type="PANTHER" id="PTHR43033">
    <property type="entry name" value="TRNA(ILE)-LYSIDINE SYNTHASE-RELATED"/>
    <property type="match status" value="1"/>
</dbReference>
<dbReference type="Proteomes" id="UP000199441">
    <property type="component" value="Unassembled WGS sequence"/>
</dbReference>
<dbReference type="HAMAP" id="MF_01161">
    <property type="entry name" value="tRNA_Ile_lys_synt"/>
    <property type="match status" value="1"/>
</dbReference>
<evidence type="ECO:0000256" key="4">
    <source>
        <dbReference type="ARBA" id="ARBA00022840"/>
    </source>
</evidence>
<dbReference type="EMBL" id="FNOI01000001">
    <property type="protein sequence ID" value="SDW14190.1"/>
    <property type="molecule type" value="Genomic_DNA"/>
</dbReference>
<proteinExistence type="inferred from homology"/>
<keyword evidence="9" id="KW-1185">Reference proteome</keyword>
<dbReference type="GO" id="GO:0005737">
    <property type="term" value="C:cytoplasm"/>
    <property type="evidence" value="ECO:0007669"/>
    <property type="project" value="UniProtKB-SubCell"/>
</dbReference>
<dbReference type="PANTHER" id="PTHR43033:SF1">
    <property type="entry name" value="TRNA(ILE)-LYSIDINE SYNTHASE-RELATED"/>
    <property type="match status" value="1"/>
</dbReference>
<protein>
    <recommendedName>
        <fullName evidence="6">tRNA(Ile)-lysidine synthase</fullName>
        <ecNumber evidence="6">6.3.4.19</ecNumber>
    </recommendedName>
    <alternativeName>
        <fullName evidence="6">tRNA(Ile)-2-lysyl-cytidine synthase</fullName>
    </alternativeName>
    <alternativeName>
        <fullName evidence="6">tRNA(Ile)-lysidine synthetase</fullName>
    </alternativeName>
</protein>
<keyword evidence="2 6" id="KW-0819">tRNA processing</keyword>
<dbReference type="GO" id="GO:0005524">
    <property type="term" value="F:ATP binding"/>
    <property type="evidence" value="ECO:0007669"/>
    <property type="project" value="UniProtKB-UniRule"/>
</dbReference>
<dbReference type="GO" id="GO:0032267">
    <property type="term" value="F:tRNA(Ile)-lysidine synthase activity"/>
    <property type="evidence" value="ECO:0007669"/>
    <property type="project" value="UniProtKB-EC"/>
</dbReference>
<dbReference type="InterPro" id="IPR011063">
    <property type="entry name" value="TilS/TtcA_N"/>
</dbReference>
<dbReference type="Gene3D" id="3.40.50.620">
    <property type="entry name" value="HUPs"/>
    <property type="match status" value="1"/>
</dbReference>
<comment type="domain">
    <text evidence="6">The N-terminal region contains the highly conserved SGGXDS motif, predicted to be a P-loop motif involved in ATP binding.</text>
</comment>
<evidence type="ECO:0000256" key="6">
    <source>
        <dbReference type="HAMAP-Rule" id="MF_01161"/>
    </source>
</evidence>
<comment type="subcellular location">
    <subcellularLocation>
        <location evidence="6">Cytoplasm</location>
    </subcellularLocation>
</comment>
<feature type="binding site" evidence="6">
    <location>
        <begin position="25"/>
        <end position="30"/>
    </location>
    <ligand>
        <name>ATP</name>
        <dbReference type="ChEBI" id="CHEBI:30616"/>
    </ligand>
</feature>
<feature type="domain" description="tRNA(Ile)-lysidine/2-thiocytidine synthase N-terminal" evidence="7">
    <location>
        <begin position="21"/>
        <end position="194"/>
    </location>
</feature>
<comment type="similarity">
    <text evidence="6">Belongs to the tRNA(Ile)-lysidine synthase family.</text>
</comment>
<evidence type="ECO:0000313" key="8">
    <source>
        <dbReference type="EMBL" id="SDW14190.1"/>
    </source>
</evidence>
<keyword evidence="6" id="KW-0963">Cytoplasm</keyword>
<evidence type="ECO:0000256" key="2">
    <source>
        <dbReference type="ARBA" id="ARBA00022694"/>
    </source>
</evidence>
<comment type="function">
    <text evidence="6">Ligates lysine onto the cytidine present at position 34 of the AUA codon-specific tRNA(Ile) that contains the anticodon CAU, in an ATP-dependent manner. Cytidine is converted to lysidine, thus changing the amino acid specificity of the tRNA from methionine to isoleucine.</text>
</comment>
<dbReference type="STRING" id="670155.SAMN04488001_0376"/>
<dbReference type="EC" id="6.3.4.19" evidence="6"/>
<keyword evidence="3 6" id="KW-0547">Nucleotide-binding</keyword>
<comment type="catalytic activity">
    <reaction evidence="5 6">
        <text>cytidine(34) in tRNA(Ile2) + L-lysine + ATP = lysidine(34) in tRNA(Ile2) + AMP + diphosphate + H(+)</text>
        <dbReference type="Rhea" id="RHEA:43744"/>
        <dbReference type="Rhea" id="RHEA-COMP:10625"/>
        <dbReference type="Rhea" id="RHEA-COMP:10670"/>
        <dbReference type="ChEBI" id="CHEBI:15378"/>
        <dbReference type="ChEBI" id="CHEBI:30616"/>
        <dbReference type="ChEBI" id="CHEBI:32551"/>
        <dbReference type="ChEBI" id="CHEBI:33019"/>
        <dbReference type="ChEBI" id="CHEBI:82748"/>
        <dbReference type="ChEBI" id="CHEBI:83665"/>
        <dbReference type="ChEBI" id="CHEBI:456215"/>
        <dbReference type="EC" id="6.3.4.19"/>
    </reaction>
</comment>
<keyword evidence="4 6" id="KW-0067">ATP-binding</keyword>
<dbReference type="InterPro" id="IPR014729">
    <property type="entry name" value="Rossmann-like_a/b/a_fold"/>
</dbReference>
<evidence type="ECO:0000256" key="1">
    <source>
        <dbReference type="ARBA" id="ARBA00022598"/>
    </source>
</evidence>
<dbReference type="AlphaFoldDB" id="A0A1H2R4X3"/>
<accession>A0A1H2R4X3</accession>
<dbReference type="NCBIfam" id="TIGR02432">
    <property type="entry name" value="lysidine_TilS_N"/>
    <property type="match status" value="1"/>
</dbReference>
<dbReference type="GO" id="GO:0006400">
    <property type="term" value="P:tRNA modification"/>
    <property type="evidence" value="ECO:0007669"/>
    <property type="project" value="UniProtKB-UniRule"/>
</dbReference>
<organism evidence="8 9">
    <name type="scientific">Litoreibacter albidus</name>
    <dbReference type="NCBI Taxonomy" id="670155"/>
    <lineage>
        <taxon>Bacteria</taxon>
        <taxon>Pseudomonadati</taxon>
        <taxon>Pseudomonadota</taxon>
        <taxon>Alphaproteobacteria</taxon>
        <taxon>Rhodobacterales</taxon>
        <taxon>Roseobacteraceae</taxon>
        <taxon>Litoreibacter</taxon>
    </lineage>
</organism>
<sequence length="407" mass="44255">MIAPTLRDDFLSSIAPDGVLGVAVSGGGDSMGLLHLLLRAGVSLAAATVNHNQREEAAAEADAVAAFCAGHGVPHEVLQWRWDGQGNFQDQARRGRYGLLAQWAVRAGVDAVALGHTGDDNIETFLMGLSRGAGLDGLSGMRPEFIYDGVRFCRPLLDTRRSDLRDMLREAGVSWSDDPSNDDPSYHRIQVRQNMDALAAAGILPEQVLASLGNLQATRRDVNADLARAVQGRFKIDRGDLCFDAEWVGDISPESQRRLLNCALQFVAGREYPPRGSKLGRVLADLRQKSQLHGCVIYANDGLLRVGREYGVIADLRAPSKGLWDGRWRADGPHSDTTEMRALGEAGLAQWGGDWRDIGLPRHAVLALASVWDGDALCAAPLHGLSDDWHLELKQSDDAYIEFVLSH</sequence>
<evidence type="ECO:0000259" key="7">
    <source>
        <dbReference type="Pfam" id="PF01171"/>
    </source>
</evidence>
<name>A0A1H2R4X3_9RHOB</name>